<organism evidence="7 8">
    <name type="scientific">Providencia alcalifaciens</name>
    <dbReference type="NCBI Taxonomy" id="126385"/>
    <lineage>
        <taxon>Bacteria</taxon>
        <taxon>Pseudomonadati</taxon>
        <taxon>Pseudomonadota</taxon>
        <taxon>Gammaproteobacteria</taxon>
        <taxon>Enterobacterales</taxon>
        <taxon>Morganellaceae</taxon>
        <taxon>Providencia</taxon>
    </lineage>
</organism>
<sequence length="98" mass="10735">MSRRIESLLICPRVQFCKYENISNIEAMIADVFDIDAEDTQGITGLIVAAAENRPDVVKLLLKHKADSNIKSKLGVSALMFASARGSDIEIVQALIVM</sequence>
<proteinExistence type="predicted"/>
<dbReference type="EMBL" id="WLUB01000030">
    <property type="protein sequence ID" value="MTC34719.1"/>
    <property type="molecule type" value="Genomic_DNA"/>
</dbReference>
<dbReference type="InterPro" id="IPR036770">
    <property type="entry name" value="Ankyrin_rpt-contain_sf"/>
</dbReference>
<keyword evidence="2" id="KW-0677">Repeat</keyword>
<dbReference type="Proteomes" id="UP000449944">
    <property type="component" value="Unassembled WGS sequence"/>
</dbReference>
<dbReference type="Gene3D" id="1.25.40.20">
    <property type="entry name" value="Ankyrin repeat-containing domain"/>
    <property type="match status" value="1"/>
</dbReference>
<dbReference type="AlphaFoldDB" id="A0AAW9VB07"/>
<evidence type="ECO:0000256" key="4">
    <source>
        <dbReference type="ARBA" id="ARBA00023043"/>
    </source>
</evidence>
<dbReference type="PROSITE" id="PS50297">
    <property type="entry name" value="ANK_REP_REGION"/>
    <property type="match status" value="1"/>
</dbReference>
<keyword evidence="4 6" id="KW-0040">ANK repeat</keyword>
<dbReference type="PANTHER" id="PTHR24173:SF78">
    <property type="entry name" value="PROTEIN FEM-1 HOMOLOG B"/>
    <property type="match status" value="1"/>
</dbReference>
<protein>
    <recommendedName>
        <fullName evidence="5">Protein fem-1 homolog B</fullName>
    </recommendedName>
</protein>
<reference evidence="7 8" key="1">
    <citation type="submission" date="2019-10" db="EMBL/GenBank/DDBJ databases">
        <title>Comparative genomic analysis of Providencia.</title>
        <authorList>
            <person name="Yuan C."/>
            <person name="Wei Y."/>
            <person name="Yin Z."/>
        </authorList>
    </citation>
    <scope>NUCLEOTIDE SEQUENCE [LARGE SCALE GENOMIC DNA]</scope>
    <source>
        <strain evidence="8">wls1934</strain>
    </source>
</reference>
<comment type="caution">
    <text evidence="7">The sequence shown here is derived from an EMBL/GenBank/DDBJ whole genome shotgun (WGS) entry which is preliminary data.</text>
</comment>
<comment type="pathway">
    <text evidence="1">Protein modification; protein ubiquitination.</text>
</comment>
<evidence type="ECO:0000256" key="5">
    <source>
        <dbReference type="ARBA" id="ARBA00072197"/>
    </source>
</evidence>
<keyword evidence="3" id="KW-0833">Ubl conjugation pathway</keyword>
<evidence type="ECO:0000256" key="6">
    <source>
        <dbReference type="PROSITE-ProRule" id="PRU00023"/>
    </source>
</evidence>
<dbReference type="SMART" id="SM00248">
    <property type="entry name" value="ANK"/>
    <property type="match status" value="1"/>
</dbReference>
<dbReference type="InterPro" id="IPR002110">
    <property type="entry name" value="Ankyrin_rpt"/>
</dbReference>
<accession>A0AAW9VB07</accession>
<dbReference type="Pfam" id="PF12796">
    <property type="entry name" value="Ank_2"/>
    <property type="match status" value="1"/>
</dbReference>
<gene>
    <name evidence="7" type="ORF">GKR67_08855</name>
</gene>
<dbReference type="SUPFAM" id="SSF48403">
    <property type="entry name" value="Ankyrin repeat"/>
    <property type="match status" value="1"/>
</dbReference>
<dbReference type="RefSeq" id="WP_071992055.1">
    <property type="nucleotide sequence ID" value="NZ_CABKTF010000033.1"/>
</dbReference>
<dbReference type="PANTHER" id="PTHR24173">
    <property type="entry name" value="ANKYRIN REPEAT CONTAINING"/>
    <property type="match status" value="1"/>
</dbReference>
<feature type="repeat" description="ANK" evidence="6">
    <location>
        <begin position="41"/>
        <end position="73"/>
    </location>
</feature>
<evidence type="ECO:0000256" key="3">
    <source>
        <dbReference type="ARBA" id="ARBA00022786"/>
    </source>
</evidence>
<evidence type="ECO:0000313" key="7">
    <source>
        <dbReference type="EMBL" id="MTC34719.1"/>
    </source>
</evidence>
<evidence type="ECO:0000256" key="1">
    <source>
        <dbReference type="ARBA" id="ARBA00004906"/>
    </source>
</evidence>
<name>A0AAW9VB07_9GAMM</name>
<dbReference type="PROSITE" id="PS50088">
    <property type="entry name" value="ANK_REPEAT"/>
    <property type="match status" value="1"/>
</dbReference>
<evidence type="ECO:0000313" key="8">
    <source>
        <dbReference type="Proteomes" id="UP000449944"/>
    </source>
</evidence>
<dbReference type="GO" id="GO:0005737">
    <property type="term" value="C:cytoplasm"/>
    <property type="evidence" value="ECO:0007669"/>
    <property type="project" value="UniProtKB-SubCell"/>
</dbReference>
<evidence type="ECO:0000256" key="2">
    <source>
        <dbReference type="ARBA" id="ARBA00022737"/>
    </source>
</evidence>